<dbReference type="OrthoDB" id="2612455at2"/>
<reference evidence="2 3" key="1">
    <citation type="submission" date="2018-05" db="EMBL/GenBank/DDBJ databases">
        <title>Genomic Encyclopedia of Type Strains, Phase III (KMG-III): the genomes of soil and plant-associated and newly described type strains.</title>
        <authorList>
            <person name="Whitman W."/>
        </authorList>
    </citation>
    <scope>NUCLEOTIDE SEQUENCE [LARGE SCALE GENOMIC DNA]</scope>
    <source>
        <strain evidence="2 3">CECT 5696</strain>
    </source>
</reference>
<keyword evidence="1" id="KW-0812">Transmembrane</keyword>
<dbReference type="Proteomes" id="UP000246635">
    <property type="component" value="Unassembled WGS sequence"/>
</dbReference>
<evidence type="ECO:0000256" key="1">
    <source>
        <dbReference type="SAM" id="Phobius"/>
    </source>
</evidence>
<keyword evidence="3" id="KW-1185">Reference proteome</keyword>
<protein>
    <submittedName>
        <fullName evidence="2">Uncharacterized protein</fullName>
    </submittedName>
</protein>
<feature type="transmembrane region" description="Helical" evidence="1">
    <location>
        <begin position="12"/>
        <end position="32"/>
    </location>
</feature>
<organism evidence="2 3">
    <name type="scientific">Paenibacillus cellulosilyticus</name>
    <dbReference type="NCBI Taxonomy" id="375489"/>
    <lineage>
        <taxon>Bacteria</taxon>
        <taxon>Bacillati</taxon>
        <taxon>Bacillota</taxon>
        <taxon>Bacilli</taxon>
        <taxon>Bacillales</taxon>
        <taxon>Paenibacillaceae</taxon>
        <taxon>Paenibacillus</taxon>
    </lineage>
</organism>
<dbReference type="EMBL" id="QGTQ01000027">
    <property type="protein sequence ID" value="PWV95401.1"/>
    <property type="molecule type" value="Genomic_DNA"/>
</dbReference>
<accession>A0A2V2YW56</accession>
<proteinExistence type="predicted"/>
<name>A0A2V2YW56_9BACL</name>
<keyword evidence="1" id="KW-1133">Transmembrane helix</keyword>
<gene>
    <name evidence="2" type="ORF">DFQ01_1273</name>
</gene>
<sequence>MEMNTKKKRSYTVPVVLIMLTFSLIGNVFLYSQHLQNGQDKKQADGLAIINDGLAAKAHVDAALNALNGLEASTAADRPELLYKLGQASADQVDLLAFIVDARKHTLSPTISDEQSVNALQALNSKFAAIGAMSGELTAEDKQAIQSLRTLYSKLKEQLASFKLESGDKMVEMSVLTGGSWVDIGLALDQAIVDAQAGAASNG</sequence>
<dbReference type="RefSeq" id="WP_146216920.1">
    <property type="nucleotide sequence ID" value="NZ_CP054609.1"/>
</dbReference>
<dbReference type="AlphaFoldDB" id="A0A2V2YW56"/>
<evidence type="ECO:0000313" key="2">
    <source>
        <dbReference type="EMBL" id="PWV95401.1"/>
    </source>
</evidence>
<comment type="caution">
    <text evidence="2">The sequence shown here is derived from an EMBL/GenBank/DDBJ whole genome shotgun (WGS) entry which is preliminary data.</text>
</comment>
<keyword evidence="1" id="KW-0472">Membrane</keyword>
<evidence type="ECO:0000313" key="3">
    <source>
        <dbReference type="Proteomes" id="UP000246635"/>
    </source>
</evidence>